<evidence type="ECO:0000256" key="8">
    <source>
        <dbReference type="ARBA" id="ARBA00022989"/>
    </source>
</evidence>
<keyword evidence="9 10" id="KW-0472">Membrane</keyword>
<dbReference type="AlphaFoldDB" id="A0A1Y5IBD6"/>
<dbReference type="GO" id="GO:0017004">
    <property type="term" value="P:cytochrome complex assembly"/>
    <property type="evidence" value="ECO:0007669"/>
    <property type="project" value="UniProtKB-KW"/>
</dbReference>
<comment type="similarity">
    <text evidence="3">Belongs to the DsbD family.</text>
</comment>
<feature type="non-terminal residue" evidence="12">
    <location>
        <position position="219"/>
    </location>
</feature>
<gene>
    <name evidence="12" type="ORF">BE221DRAFT_46899</name>
</gene>
<feature type="transmembrane region" description="Helical" evidence="10">
    <location>
        <begin position="53"/>
        <end position="76"/>
    </location>
</feature>
<dbReference type="InterPro" id="IPR003834">
    <property type="entry name" value="Cyt_c_assmbl_TM_dom"/>
</dbReference>
<feature type="non-terminal residue" evidence="12">
    <location>
        <position position="1"/>
    </location>
</feature>
<feature type="transmembrane region" description="Helical" evidence="10">
    <location>
        <begin position="88"/>
        <end position="108"/>
    </location>
</feature>
<feature type="transmembrane region" description="Helical" evidence="10">
    <location>
        <begin position="129"/>
        <end position="155"/>
    </location>
</feature>
<evidence type="ECO:0000256" key="9">
    <source>
        <dbReference type="ARBA" id="ARBA00023136"/>
    </source>
</evidence>
<evidence type="ECO:0000256" key="5">
    <source>
        <dbReference type="ARBA" id="ARBA00022640"/>
    </source>
</evidence>
<evidence type="ECO:0000259" key="11">
    <source>
        <dbReference type="Pfam" id="PF02683"/>
    </source>
</evidence>
<organism evidence="12">
    <name type="scientific">Ostreococcus tauri</name>
    <name type="common">Marine green alga</name>
    <dbReference type="NCBI Taxonomy" id="70448"/>
    <lineage>
        <taxon>Eukaryota</taxon>
        <taxon>Viridiplantae</taxon>
        <taxon>Chlorophyta</taxon>
        <taxon>Mamiellophyceae</taxon>
        <taxon>Mamiellales</taxon>
        <taxon>Bathycoccaceae</taxon>
        <taxon>Ostreococcus</taxon>
    </lineage>
</organism>
<dbReference type="eggNOG" id="ENOG502QR2K">
    <property type="taxonomic scope" value="Eukaryota"/>
</dbReference>
<dbReference type="GO" id="GO:0009507">
    <property type="term" value="C:chloroplast"/>
    <property type="evidence" value="ECO:0007669"/>
    <property type="project" value="UniProtKB-SubCell"/>
</dbReference>
<accession>A0A1Y5IBD6</accession>
<dbReference type="GO" id="GO:0016020">
    <property type="term" value="C:membrane"/>
    <property type="evidence" value="ECO:0007669"/>
    <property type="project" value="UniProtKB-SubCell"/>
</dbReference>
<dbReference type="InterPro" id="IPR051790">
    <property type="entry name" value="Cytochrome_c-biogenesis_DsbD"/>
</dbReference>
<evidence type="ECO:0000256" key="6">
    <source>
        <dbReference type="ARBA" id="ARBA00022692"/>
    </source>
</evidence>
<sequence length="219" mass="21653">TYAAVLTAGVVTSLSPCTLSVLPLTIGYIGGYGGGGAEEDQDAKTTRTRNMGLAFSFGLASTLAGLGIVAATFGAAYGQGLGDGLPTAAAALAVAMGLNLLGVLEFTFPSFGANFDPKSVSVPAVAQAYIAGAVFALAASPCATPILATLLAYAASSGDPVSGGALLLTYTSGYVSPLLFAATATDGLKSVMSLREKSAWVNPTSGFLLIAGGTYAFLS</sequence>
<keyword evidence="6 10" id="KW-0812">Transmembrane</keyword>
<dbReference type="Proteomes" id="UP000195557">
    <property type="component" value="Unassembled WGS sequence"/>
</dbReference>
<evidence type="ECO:0000256" key="2">
    <source>
        <dbReference type="ARBA" id="ARBA00004229"/>
    </source>
</evidence>
<evidence type="ECO:0000313" key="12">
    <source>
        <dbReference type="EMBL" id="OUS46910.1"/>
    </source>
</evidence>
<comment type="subcellular location">
    <subcellularLocation>
        <location evidence="1">Membrane</location>
        <topology evidence="1">Multi-pass membrane protein</topology>
    </subcellularLocation>
    <subcellularLocation>
        <location evidence="2">Plastid</location>
        <location evidence="2">Chloroplast</location>
    </subcellularLocation>
</comment>
<name>A0A1Y5IBD6_OSTTA</name>
<feature type="domain" description="Cytochrome C biogenesis protein transmembrane" evidence="11">
    <location>
        <begin position="3"/>
        <end position="186"/>
    </location>
</feature>
<protein>
    <submittedName>
        <fullName evidence="12">Cytochrome c assembly protein</fullName>
    </submittedName>
</protein>
<evidence type="ECO:0000256" key="3">
    <source>
        <dbReference type="ARBA" id="ARBA00006143"/>
    </source>
</evidence>
<evidence type="ECO:0000256" key="1">
    <source>
        <dbReference type="ARBA" id="ARBA00004141"/>
    </source>
</evidence>
<reference evidence="12" key="1">
    <citation type="submission" date="2017-04" db="EMBL/GenBank/DDBJ databases">
        <title>Population genomics of picophytoplankton unveils novel chromosome hypervariability.</title>
        <authorList>
            <consortium name="DOE Joint Genome Institute"/>
            <person name="Blanc-Mathieu R."/>
            <person name="Krasovec M."/>
            <person name="Hebrard M."/>
            <person name="Yau S."/>
            <person name="Desgranges E."/>
            <person name="Martin J."/>
            <person name="Schackwitz W."/>
            <person name="Kuo A."/>
            <person name="Salin G."/>
            <person name="Donnadieu C."/>
            <person name="Desdevises Y."/>
            <person name="Sanchez-Ferandin S."/>
            <person name="Moreau H."/>
            <person name="Rivals E."/>
            <person name="Grigoriev I.V."/>
            <person name="Grimsley N."/>
            <person name="Eyre-Walker A."/>
            <person name="Piganeau G."/>
        </authorList>
    </citation>
    <scope>NUCLEOTIDE SEQUENCE [LARGE SCALE GENOMIC DNA]</scope>
    <source>
        <strain evidence="12">RCC 1115</strain>
    </source>
</reference>
<dbReference type="PANTHER" id="PTHR31272">
    <property type="entry name" value="CYTOCHROME C-TYPE BIOGENESIS PROTEIN HI_1454-RELATED"/>
    <property type="match status" value="1"/>
</dbReference>
<evidence type="ECO:0000256" key="4">
    <source>
        <dbReference type="ARBA" id="ARBA00022528"/>
    </source>
</evidence>
<dbReference type="Pfam" id="PF02683">
    <property type="entry name" value="DsbD_TM"/>
    <property type="match status" value="1"/>
</dbReference>
<keyword evidence="5" id="KW-0934">Plastid</keyword>
<dbReference type="PANTHER" id="PTHR31272:SF6">
    <property type="entry name" value="CYTOCHROME C-TYPE BIOGENESIS CCDA-LIKE CHLOROPLASTIC PROTEIN"/>
    <property type="match status" value="1"/>
</dbReference>
<dbReference type="EMBL" id="KZ155780">
    <property type="protein sequence ID" value="OUS46910.1"/>
    <property type="molecule type" value="Genomic_DNA"/>
</dbReference>
<keyword evidence="8 10" id="KW-1133">Transmembrane helix</keyword>
<keyword evidence="4" id="KW-0150">Chloroplast</keyword>
<feature type="transmembrane region" description="Helical" evidence="10">
    <location>
        <begin position="167"/>
        <end position="188"/>
    </location>
</feature>
<proteinExistence type="inferred from homology"/>
<evidence type="ECO:0000256" key="10">
    <source>
        <dbReference type="SAM" id="Phobius"/>
    </source>
</evidence>
<keyword evidence="7" id="KW-0201">Cytochrome c-type biogenesis</keyword>
<evidence type="ECO:0000256" key="7">
    <source>
        <dbReference type="ARBA" id="ARBA00022748"/>
    </source>
</evidence>
<feature type="transmembrane region" description="Helical" evidence="10">
    <location>
        <begin position="200"/>
        <end position="218"/>
    </location>
</feature>